<dbReference type="Pfam" id="PF12833">
    <property type="entry name" value="HTH_18"/>
    <property type="match status" value="1"/>
</dbReference>
<dbReference type="Pfam" id="PF12625">
    <property type="entry name" value="Arabinose_bd"/>
    <property type="match status" value="1"/>
</dbReference>
<dbReference type="SUPFAM" id="SSF46689">
    <property type="entry name" value="Homeodomain-like"/>
    <property type="match status" value="1"/>
</dbReference>
<name>Q1LMN0_CUPMC</name>
<evidence type="ECO:0000259" key="4">
    <source>
        <dbReference type="PROSITE" id="PS01124"/>
    </source>
</evidence>
<dbReference type="Gene3D" id="1.10.10.60">
    <property type="entry name" value="Homeodomain-like"/>
    <property type="match status" value="1"/>
</dbReference>
<keyword evidence="1" id="KW-0805">Transcription regulation</keyword>
<organism evidence="5 6">
    <name type="scientific">Cupriavidus metallidurans (strain ATCC 43123 / DSM 2839 / NBRC 102507 / CH34)</name>
    <name type="common">Ralstonia metallidurans</name>
    <dbReference type="NCBI Taxonomy" id="266264"/>
    <lineage>
        <taxon>Bacteria</taxon>
        <taxon>Pseudomonadati</taxon>
        <taxon>Pseudomonadota</taxon>
        <taxon>Betaproteobacteria</taxon>
        <taxon>Burkholderiales</taxon>
        <taxon>Burkholderiaceae</taxon>
        <taxon>Cupriavidus</taxon>
    </lineage>
</organism>
<protein>
    <submittedName>
        <fullName evidence="5">Transcriptional regulator, Helix-turn-helix, AraC family</fullName>
    </submittedName>
</protein>
<evidence type="ECO:0000313" key="6">
    <source>
        <dbReference type="Proteomes" id="UP000002429"/>
    </source>
</evidence>
<gene>
    <name evidence="5" type="ordered locus">Rmet_1715</name>
</gene>
<dbReference type="HOGENOM" id="CLU_047522_1_2_4"/>
<dbReference type="SMART" id="SM00342">
    <property type="entry name" value="HTH_ARAC"/>
    <property type="match status" value="1"/>
</dbReference>
<dbReference type="GO" id="GO:0003700">
    <property type="term" value="F:DNA-binding transcription factor activity"/>
    <property type="evidence" value="ECO:0007669"/>
    <property type="project" value="InterPro"/>
</dbReference>
<reference evidence="6" key="1">
    <citation type="journal article" date="2010" name="PLoS ONE">
        <title>The complete genome sequence of Cupriavidus metallidurans strain CH34, a master survivalist in harsh and anthropogenic environments.</title>
        <authorList>
            <person name="Janssen P.J."/>
            <person name="Van Houdt R."/>
            <person name="Moors H."/>
            <person name="Monsieurs P."/>
            <person name="Morin N."/>
            <person name="Michaux A."/>
            <person name="Benotmane M.A."/>
            <person name="Leys N."/>
            <person name="Vallaeys T."/>
            <person name="Lapidus A."/>
            <person name="Monchy S."/>
            <person name="Medigue C."/>
            <person name="Taghavi S."/>
            <person name="McCorkle S."/>
            <person name="Dunn J."/>
            <person name="van der Lelie D."/>
            <person name="Mergeay M."/>
        </authorList>
    </citation>
    <scope>NUCLEOTIDE SEQUENCE [LARGE SCALE GENOMIC DNA]</scope>
    <source>
        <strain evidence="6">ATCC 43123 / DSM 2839 / NBRC 102507 / CH34</strain>
    </source>
</reference>
<dbReference type="STRING" id="266264.Rmet_1715"/>
<keyword evidence="6" id="KW-1185">Reference proteome</keyword>
<sequence>MQSLHPALHFMPTRPIIHAEYDAAWSRAPRARDARKTRWETSLRTLVRAAALTNFFEVAAAEGLNPQPLLRQAGLTRALLTDPEQRVPVDACAVLLEAAADASSCLTFGLRMAESRQLSDFGLMSLLISQQPTLRDALDTIIRYRHLVNESVAIMVESAGKVVMIRQEVVLGAPSRQATELALGVVFRLCRALLGAHWHPLSVNFTHAAPPDLQVHRRLFGCPLEFGSEFSGIVCLAADLDAPNPTGDPAMARHAQRLVDTLPRVNEASIGREVRNAVYLMLPMGRASCEAVAQGLGLSLRTMQRQLDEAGESFTDILSEVRRDLAQRYVGNPDYSLLRVSELLGYGSASSFTRWFSTQFGEAPLAWRRRHSVNR</sequence>
<accession>Q1LMN0</accession>
<dbReference type="GO" id="GO:0005829">
    <property type="term" value="C:cytosol"/>
    <property type="evidence" value="ECO:0007669"/>
    <property type="project" value="TreeGrafter"/>
</dbReference>
<dbReference type="PROSITE" id="PS01124">
    <property type="entry name" value="HTH_ARAC_FAMILY_2"/>
    <property type="match status" value="1"/>
</dbReference>
<keyword evidence="2" id="KW-0238">DNA-binding</keyword>
<evidence type="ECO:0000256" key="3">
    <source>
        <dbReference type="ARBA" id="ARBA00023163"/>
    </source>
</evidence>
<dbReference type="GO" id="GO:0000976">
    <property type="term" value="F:transcription cis-regulatory region binding"/>
    <property type="evidence" value="ECO:0007669"/>
    <property type="project" value="TreeGrafter"/>
</dbReference>
<dbReference type="Proteomes" id="UP000002429">
    <property type="component" value="Chromosome"/>
</dbReference>
<dbReference type="PANTHER" id="PTHR47894">
    <property type="entry name" value="HTH-TYPE TRANSCRIPTIONAL REGULATOR GADX"/>
    <property type="match status" value="1"/>
</dbReference>
<feature type="domain" description="HTH araC/xylS-type" evidence="4">
    <location>
        <begin position="272"/>
        <end position="370"/>
    </location>
</feature>
<dbReference type="EMBL" id="CP000352">
    <property type="protein sequence ID" value="ABF08596.1"/>
    <property type="molecule type" value="Genomic_DNA"/>
</dbReference>
<proteinExistence type="predicted"/>
<dbReference type="eggNOG" id="COG2207">
    <property type="taxonomic scope" value="Bacteria"/>
</dbReference>
<dbReference type="KEGG" id="rme:Rmet_1715"/>
<dbReference type="InterPro" id="IPR009057">
    <property type="entry name" value="Homeodomain-like_sf"/>
</dbReference>
<evidence type="ECO:0000256" key="1">
    <source>
        <dbReference type="ARBA" id="ARBA00023015"/>
    </source>
</evidence>
<dbReference type="InterPro" id="IPR032687">
    <property type="entry name" value="AraC-type_N"/>
</dbReference>
<evidence type="ECO:0000256" key="2">
    <source>
        <dbReference type="ARBA" id="ARBA00023125"/>
    </source>
</evidence>
<keyword evidence="3" id="KW-0804">Transcription</keyword>
<dbReference type="AlphaFoldDB" id="Q1LMN0"/>
<dbReference type="PANTHER" id="PTHR47894:SF4">
    <property type="entry name" value="HTH-TYPE TRANSCRIPTIONAL REGULATOR GADX"/>
    <property type="match status" value="1"/>
</dbReference>
<dbReference type="InterPro" id="IPR018060">
    <property type="entry name" value="HTH_AraC"/>
</dbReference>
<evidence type="ECO:0000313" key="5">
    <source>
        <dbReference type="EMBL" id="ABF08596.1"/>
    </source>
</evidence>